<feature type="domain" description="Formyl transferase N-terminal" evidence="1">
    <location>
        <begin position="1"/>
        <end position="170"/>
    </location>
</feature>
<dbReference type="STRING" id="582851.GCA_900162665_01370"/>
<sequence>MKIIFMGRKKYAAELIEWTLSQGVEIAAVVTDSHFPNSPTAQKASELRIPIISMEEAENILYEPDHQIDLIISYLFWKKIKEPLISGPSYGCINFHPALLPEWRGTAGYNMAILNKLPRWGATAHYVDSGIDTGSIIRTFKFNFDYRMETAASLEKKTQEIQVELYKSVLLDAISQGRLASVKQNAKQGRYITRVEMEEMKEIDLIKDDIDLKIRAFWFPPYNGAFIEVEGKKYTLINDFILKQLMNKDSTANVVTSERNLVKN</sequence>
<gene>
    <name evidence="2" type="ORF">OSO01_35050</name>
</gene>
<dbReference type="EMBL" id="BJYM01000015">
    <property type="protein sequence ID" value="GEN88766.1"/>
    <property type="molecule type" value="Genomic_DNA"/>
</dbReference>
<accession>A0A511ZMU0</accession>
<protein>
    <recommendedName>
        <fullName evidence="1">Formyl transferase N-terminal domain-containing protein</fullName>
    </recommendedName>
</protein>
<dbReference type="PANTHER" id="PTHR11138">
    <property type="entry name" value="METHIONYL-TRNA FORMYLTRANSFERASE"/>
    <property type="match status" value="1"/>
</dbReference>
<dbReference type="PANTHER" id="PTHR11138:SF5">
    <property type="entry name" value="METHIONYL-TRNA FORMYLTRANSFERASE, MITOCHONDRIAL"/>
    <property type="match status" value="1"/>
</dbReference>
<dbReference type="Pfam" id="PF00551">
    <property type="entry name" value="Formyl_trans_N"/>
    <property type="match status" value="1"/>
</dbReference>
<dbReference type="InterPro" id="IPR002376">
    <property type="entry name" value="Formyl_transf_N"/>
</dbReference>
<dbReference type="RefSeq" id="WP_147211666.1">
    <property type="nucleotide sequence ID" value="NZ_BJYM01000015.1"/>
</dbReference>
<evidence type="ECO:0000259" key="1">
    <source>
        <dbReference type="Pfam" id="PF00551"/>
    </source>
</evidence>
<dbReference type="SUPFAM" id="SSF53328">
    <property type="entry name" value="Formyltransferase"/>
    <property type="match status" value="1"/>
</dbReference>
<dbReference type="AlphaFoldDB" id="A0A511ZMU0"/>
<evidence type="ECO:0000313" key="2">
    <source>
        <dbReference type="EMBL" id="GEN88766.1"/>
    </source>
</evidence>
<organism evidence="2 3">
    <name type="scientific">Oceanobacillus sojae</name>
    <dbReference type="NCBI Taxonomy" id="582851"/>
    <lineage>
        <taxon>Bacteria</taxon>
        <taxon>Bacillati</taxon>
        <taxon>Bacillota</taxon>
        <taxon>Bacilli</taxon>
        <taxon>Bacillales</taxon>
        <taxon>Bacillaceae</taxon>
        <taxon>Oceanobacillus</taxon>
    </lineage>
</organism>
<keyword evidence="3" id="KW-1185">Reference proteome</keyword>
<reference evidence="2 3" key="1">
    <citation type="submission" date="2019-07" db="EMBL/GenBank/DDBJ databases">
        <title>Whole genome shotgun sequence of Oceanobacillus sojae NBRC 105379.</title>
        <authorList>
            <person name="Hosoyama A."/>
            <person name="Uohara A."/>
            <person name="Ohji S."/>
            <person name="Ichikawa N."/>
        </authorList>
    </citation>
    <scope>NUCLEOTIDE SEQUENCE [LARGE SCALE GENOMIC DNA]</scope>
    <source>
        <strain evidence="2 3">NBRC 105379</strain>
    </source>
</reference>
<comment type="caution">
    <text evidence="2">The sequence shown here is derived from an EMBL/GenBank/DDBJ whole genome shotgun (WGS) entry which is preliminary data.</text>
</comment>
<dbReference type="OrthoDB" id="9802815at2"/>
<dbReference type="GO" id="GO:0005829">
    <property type="term" value="C:cytosol"/>
    <property type="evidence" value="ECO:0007669"/>
    <property type="project" value="TreeGrafter"/>
</dbReference>
<name>A0A511ZMU0_9BACI</name>
<dbReference type="Proteomes" id="UP000321558">
    <property type="component" value="Unassembled WGS sequence"/>
</dbReference>
<dbReference type="GO" id="GO:0004479">
    <property type="term" value="F:methionyl-tRNA formyltransferase activity"/>
    <property type="evidence" value="ECO:0007669"/>
    <property type="project" value="TreeGrafter"/>
</dbReference>
<dbReference type="Gene3D" id="3.40.50.12230">
    <property type="match status" value="1"/>
</dbReference>
<evidence type="ECO:0000313" key="3">
    <source>
        <dbReference type="Proteomes" id="UP000321558"/>
    </source>
</evidence>
<dbReference type="CDD" id="cd08369">
    <property type="entry name" value="FMT_core"/>
    <property type="match status" value="1"/>
</dbReference>
<dbReference type="InterPro" id="IPR036477">
    <property type="entry name" value="Formyl_transf_N_sf"/>
</dbReference>
<proteinExistence type="predicted"/>